<dbReference type="EMBL" id="MU002110">
    <property type="protein sequence ID" value="KAF2789836.1"/>
    <property type="molecule type" value="Genomic_DNA"/>
</dbReference>
<dbReference type="Proteomes" id="UP000799757">
    <property type="component" value="Unassembled WGS sequence"/>
</dbReference>
<sequence>MVHSTRLLDNLESGGTGDGFKPIRYDLKIIGPPPQESKVLKRMSATVGFMKGRGTSECPFAGMRSVMK</sequence>
<name>A0A6A6X0F2_9PLEO</name>
<reference evidence="1" key="1">
    <citation type="journal article" date="2020" name="Stud. Mycol.">
        <title>101 Dothideomycetes genomes: a test case for predicting lifestyles and emergence of pathogens.</title>
        <authorList>
            <person name="Haridas S."/>
            <person name="Albert R."/>
            <person name="Binder M."/>
            <person name="Bloem J."/>
            <person name="Labutti K."/>
            <person name="Salamov A."/>
            <person name="Andreopoulos B."/>
            <person name="Baker S."/>
            <person name="Barry K."/>
            <person name="Bills G."/>
            <person name="Bluhm B."/>
            <person name="Cannon C."/>
            <person name="Castanera R."/>
            <person name="Culley D."/>
            <person name="Daum C."/>
            <person name="Ezra D."/>
            <person name="Gonzalez J."/>
            <person name="Henrissat B."/>
            <person name="Kuo A."/>
            <person name="Liang C."/>
            <person name="Lipzen A."/>
            <person name="Lutzoni F."/>
            <person name="Magnuson J."/>
            <person name="Mondo S."/>
            <person name="Nolan M."/>
            <person name="Ohm R."/>
            <person name="Pangilinan J."/>
            <person name="Park H.-J."/>
            <person name="Ramirez L."/>
            <person name="Alfaro M."/>
            <person name="Sun H."/>
            <person name="Tritt A."/>
            <person name="Yoshinaga Y."/>
            <person name="Zwiers L.-H."/>
            <person name="Turgeon B."/>
            <person name="Goodwin S."/>
            <person name="Spatafora J."/>
            <person name="Crous P."/>
            <person name="Grigoriev I."/>
        </authorList>
    </citation>
    <scope>NUCLEOTIDE SEQUENCE</scope>
    <source>
        <strain evidence="1">CBS 109.77</strain>
    </source>
</reference>
<accession>A0A6A6X0F2</accession>
<dbReference type="OrthoDB" id="545169at2759"/>
<keyword evidence="2" id="KW-1185">Reference proteome</keyword>
<evidence type="ECO:0000313" key="2">
    <source>
        <dbReference type="Proteomes" id="UP000799757"/>
    </source>
</evidence>
<gene>
    <name evidence="1" type="ORF">K505DRAFT_327979</name>
</gene>
<protein>
    <submittedName>
        <fullName evidence="1">Uncharacterized protein</fullName>
    </submittedName>
</protein>
<proteinExistence type="predicted"/>
<dbReference type="AlphaFoldDB" id="A0A6A6X0F2"/>
<evidence type="ECO:0000313" key="1">
    <source>
        <dbReference type="EMBL" id="KAF2789836.1"/>
    </source>
</evidence>
<organism evidence="1 2">
    <name type="scientific">Melanomma pulvis-pyrius CBS 109.77</name>
    <dbReference type="NCBI Taxonomy" id="1314802"/>
    <lineage>
        <taxon>Eukaryota</taxon>
        <taxon>Fungi</taxon>
        <taxon>Dikarya</taxon>
        <taxon>Ascomycota</taxon>
        <taxon>Pezizomycotina</taxon>
        <taxon>Dothideomycetes</taxon>
        <taxon>Pleosporomycetidae</taxon>
        <taxon>Pleosporales</taxon>
        <taxon>Melanommataceae</taxon>
        <taxon>Melanomma</taxon>
    </lineage>
</organism>